<keyword evidence="3" id="KW-1185">Reference proteome</keyword>
<evidence type="ECO:0000313" key="2">
    <source>
        <dbReference type="EMBL" id="CAE7274741.1"/>
    </source>
</evidence>
<name>A0A812N738_9DINO</name>
<gene>
    <name evidence="2" type="ORF">SNEC2469_LOCUS6651</name>
</gene>
<sequence>MSALLHEASGSVTGLDKARALIDVPNPTLGVLFFAVHLFYPLLLLFMPIPLIGPLLPELFFL</sequence>
<keyword evidence="1" id="KW-0812">Transmembrane</keyword>
<dbReference type="Proteomes" id="UP000601435">
    <property type="component" value="Unassembled WGS sequence"/>
</dbReference>
<proteinExistence type="predicted"/>
<feature type="transmembrane region" description="Helical" evidence="1">
    <location>
        <begin position="31"/>
        <end position="56"/>
    </location>
</feature>
<evidence type="ECO:0000313" key="3">
    <source>
        <dbReference type="Proteomes" id="UP000601435"/>
    </source>
</evidence>
<accession>A0A812N738</accession>
<keyword evidence="1" id="KW-0472">Membrane</keyword>
<organism evidence="2 3">
    <name type="scientific">Symbiodinium necroappetens</name>
    <dbReference type="NCBI Taxonomy" id="1628268"/>
    <lineage>
        <taxon>Eukaryota</taxon>
        <taxon>Sar</taxon>
        <taxon>Alveolata</taxon>
        <taxon>Dinophyceae</taxon>
        <taxon>Suessiales</taxon>
        <taxon>Symbiodiniaceae</taxon>
        <taxon>Symbiodinium</taxon>
    </lineage>
</organism>
<protein>
    <submittedName>
        <fullName evidence="2">Uncharacterized protein</fullName>
    </submittedName>
</protein>
<evidence type="ECO:0000256" key="1">
    <source>
        <dbReference type="SAM" id="Phobius"/>
    </source>
</evidence>
<dbReference type="AlphaFoldDB" id="A0A812N738"/>
<feature type="non-terminal residue" evidence="2">
    <location>
        <position position="1"/>
    </location>
</feature>
<keyword evidence="1" id="KW-1133">Transmembrane helix</keyword>
<comment type="caution">
    <text evidence="2">The sequence shown here is derived from an EMBL/GenBank/DDBJ whole genome shotgun (WGS) entry which is preliminary data.</text>
</comment>
<dbReference type="EMBL" id="CAJNJA010011553">
    <property type="protein sequence ID" value="CAE7274741.1"/>
    <property type="molecule type" value="Genomic_DNA"/>
</dbReference>
<reference evidence="2" key="1">
    <citation type="submission" date="2021-02" db="EMBL/GenBank/DDBJ databases">
        <authorList>
            <person name="Dougan E. K."/>
            <person name="Rhodes N."/>
            <person name="Thang M."/>
            <person name="Chan C."/>
        </authorList>
    </citation>
    <scope>NUCLEOTIDE SEQUENCE</scope>
</reference>